<evidence type="ECO:0000313" key="2">
    <source>
        <dbReference type="EMBL" id="KAJ7695164.1"/>
    </source>
</evidence>
<evidence type="ECO:0000256" key="1">
    <source>
        <dbReference type="SAM" id="MobiDB-lite"/>
    </source>
</evidence>
<dbReference type="Proteomes" id="UP001221757">
    <property type="component" value="Unassembled WGS sequence"/>
</dbReference>
<dbReference type="EMBL" id="JARKIE010000039">
    <property type="protein sequence ID" value="KAJ7695164.1"/>
    <property type="molecule type" value="Genomic_DNA"/>
</dbReference>
<name>A0AAD7DN92_MYCRO</name>
<keyword evidence="3" id="KW-1185">Reference proteome</keyword>
<feature type="region of interest" description="Disordered" evidence="1">
    <location>
        <begin position="71"/>
        <end position="95"/>
    </location>
</feature>
<feature type="compositionally biased region" description="Basic and acidic residues" evidence="1">
    <location>
        <begin position="71"/>
        <end position="86"/>
    </location>
</feature>
<dbReference type="AlphaFoldDB" id="A0AAD7DN92"/>
<feature type="compositionally biased region" description="Basic and acidic residues" evidence="1">
    <location>
        <begin position="25"/>
        <end position="34"/>
    </location>
</feature>
<accession>A0AAD7DN92</accession>
<comment type="caution">
    <text evidence="2">The sequence shown here is derived from an EMBL/GenBank/DDBJ whole genome shotgun (WGS) entry which is preliminary data.</text>
</comment>
<proteinExistence type="predicted"/>
<reference evidence="2" key="1">
    <citation type="submission" date="2023-03" db="EMBL/GenBank/DDBJ databases">
        <title>Massive genome expansion in bonnet fungi (Mycena s.s.) driven by repeated elements and novel gene families across ecological guilds.</title>
        <authorList>
            <consortium name="Lawrence Berkeley National Laboratory"/>
            <person name="Harder C.B."/>
            <person name="Miyauchi S."/>
            <person name="Viragh M."/>
            <person name="Kuo A."/>
            <person name="Thoen E."/>
            <person name="Andreopoulos B."/>
            <person name="Lu D."/>
            <person name="Skrede I."/>
            <person name="Drula E."/>
            <person name="Henrissat B."/>
            <person name="Morin E."/>
            <person name="Kohler A."/>
            <person name="Barry K."/>
            <person name="LaButti K."/>
            <person name="Morin E."/>
            <person name="Salamov A."/>
            <person name="Lipzen A."/>
            <person name="Mereny Z."/>
            <person name="Hegedus B."/>
            <person name="Baldrian P."/>
            <person name="Stursova M."/>
            <person name="Weitz H."/>
            <person name="Taylor A."/>
            <person name="Grigoriev I.V."/>
            <person name="Nagy L.G."/>
            <person name="Martin F."/>
            <person name="Kauserud H."/>
        </authorList>
    </citation>
    <scope>NUCLEOTIDE SEQUENCE</scope>
    <source>
        <strain evidence="2">CBHHK067</strain>
    </source>
</reference>
<evidence type="ECO:0000313" key="3">
    <source>
        <dbReference type="Proteomes" id="UP001221757"/>
    </source>
</evidence>
<protein>
    <submittedName>
        <fullName evidence="2">Uncharacterized protein</fullName>
    </submittedName>
</protein>
<organism evidence="2 3">
    <name type="scientific">Mycena rosella</name>
    <name type="common">Pink bonnet</name>
    <name type="synonym">Agaricus rosellus</name>
    <dbReference type="NCBI Taxonomy" id="1033263"/>
    <lineage>
        <taxon>Eukaryota</taxon>
        <taxon>Fungi</taxon>
        <taxon>Dikarya</taxon>
        <taxon>Basidiomycota</taxon>
        <taxon>Agaricomycotina</taxon>
        <taxon>Agaricomycetes</taxon>
        <taxon>Agaricomycetidae</taxon>
        <taxon>Agaricales</taxon>
        <taxon>Marasmiineae</taxon>
        <taxon>Mycenaceae</taxon>
        <taxon>Mycena</taxon>
    </lineage>
</organism>
<sequence>MPIYGLSLTRQSCDPTKMYSEELPAEEKQPEKKARTSQNDVDSAATIFLPAEDEDHPIRADLQDALFEVTARPRYEKNNQKRRDQRQAQADIETEDLDAADPAKVAIAIKVWTSRVQKHLEIYSQVGRMLDGVRDSQLLGVAFTASSKEDGLCSNTGDADAAWANIDAPTVKWLTELAKNPLQTARDSIIVSLKWRERQMKSFRKSVTAFAPARRSLQMPLFGTWPHTRRIPHGASSSSSSSISLSTQFTSVYILY</sequence>
<gene>
    <name evidence="2" type="ORF">B0H17DRAFT_445816</name>
</gene>
<feature type="region of interest" description="Disordered" evidence="1">
    <location>
        <begin position="1"/>
        <end position="56"/>
    </location>
</feature>